<evidence type="ECO:0000313" key="3">
    <source>
        <dbReference type="EMBL" id="MBI4726646.1"/>
    </source>
</evidence>
<dbReference type="GO" id="GO:1990351">
    <property type="term" value="C:transporter complex"/>
    <property type="evidence" value="ECO:0007669"/>
    <property type="project" value="TreeGrafter"/>
</dbReference>
<dbReference type="Gene3D" id="2.60.450.10">
    <property type="entry name" value="Lipopolysaccharide (LPS) transport protein A like domain"/>
    <property type="match status" value="1"/>
</dbReference>
<name>A0A933I9F1_UNCT6</name>
<feature type="compositionally biased region" description="Polar residues" evidence="1">
    <location>
        <begin position="39"/>
        <end position="49"/>
    </location>
</feature>
<dbReference type="EMBL" id="JACQXR010000067">
    <property type="protein sequence ID" value="MBI4726646.1"/>
    <property type="molecule type" value="Genomic_DNA"/>
</dbReference>
<sequence length="797" mass="90163">MGYWPLFLFLAAWAPVARPLWGQVTAQQPGTEEAGLPPATTSVQAPDSSADTLKAVPDSVAGYGQGGWDLLNDDTATTAIRYQADLIDYRLDLSLISLTGRAEVRYKEIKVTGDSISLDTKNQMLTVDQNPVLYDGNEAIKGDRMVYDFKARLGWIYNGITDFNRGRYWGRRIRQVDDRVLNIDYGRYTTCDCDTPHFYFWSRQMKIYLNDKIVAQPVLLCFKGIPVLAIPFWFFPMRKERHSGFLMPRFGSNNYEGAFVKNLAYYQVMGGQSDATASADFLEKVGWRGNFEARYMMPPRFSTTLNFSYQNDRNTGYRRWSLNGLYSQMLGKRTNINGNANFVSDRNYYTDFSDNRAVRMDRNLHSYLAINTPLSTIASLTGAVDHYNNLETSTKSSRLPDVTVSLYRKDIIKGLLGFSGSSHFLATDKRDTLMTEKHQGWENRMDLSSAFNIFRWINVNPGLHLSGTWYDRDTSQNRNVLRWLYSEGMGASTTLYGLLNIKGGKLQALRHVVKPQVLFSYSPKIDQGRFYGFLGGGQGESKTMGLSLSQQFQAKYKKDTTEQKVDLLTISSGTSYNFLATGEKWGSLTSSLQLLPYASPLDCQFSWEYNFYQKRNQWARLDIGYNLSGKWLGWLEPKDSTEALIPAPDSTAISTQTDSLAQSAALPADTLIADSLGTVSNTAAPAPKPAKGLPWSISLGFGQNWQKNMGVTGSDLTGSANFNLTRNWSISYRRYYNIKTGEMISQDYSLFRDLHCWEARFSSSKSRDKWSYMFVIRLKAIPEVKLETKSGRVVGYQ</sequence>
<dbReference type="AlphaFoldDB" id="A0A933I9F1"/>
<dbReference type="InterPro" id="IPR045659">
    <property type="entry name" value="LptD_2"/>
</dbReference>
<gene>
    <name evidence="3" type="ORF">HY768_05405</name>
</gene>
<accession>A0A933I9F1</accession>
<evidence type="ECO:0000313" key="4">
    <source>
        <dbReference type="Proteomes" id="UP000736328"/>
    </source>
</evidence>
<feature type="region of interest" description="Disordered" evidence="1">
    <location>
        <begin position="28"/>
        <end position="49"/>
    </location>
</feature>
<proteinExistence type="predicted"/>
<dbReference type="Proteomes" id="UP000736328">
    <property type="component" value="Unassembled WGS sequence"/>
</dbReference>
<evidence type="ECO:0000259" key="2">
    <source>
        <dbReference type="Pfam" id="PF19838"/>
    </source>
</evidence>
<feature type="domain" description="LPS-assembly protein LptD central" evidence="2">
    <location>
        <begin position="213"/>
        <end position="612"/>
    </location>
</feature>
<dbReference type="PANTHER" id="PTHR30189">
    <property type="entry name" value="LPS-ASSEMBLY PROTEIN"/>
    <property type="match status" value="1"/>
</dbReference>
<organism evidence="3 4">
    <name type="scientific">candidate division TA06 bacterium</name>
    <dbReference type="NCBI Taxonomy" id="2250710"/>
    <lineage>
        <taxon>Bacteria</taxon>
        <taxon>Bacteria division TA06</taxon>
    </lineage>
</organism>
<dbReference type="GO" id="GO:0009279">
    <property type="term" value="C:cell outer membrane"/>
    <property type="evidence" value="ECO:0007669"/>
    <property type="project" value="TreeGrafter"/>
</dbReference>
<protein>
    <submittedName>
        <fullName evidence="3">LPS-assembly protein LptD</fullName>
    </submittedName>
</protein>
<evidence type="ECO:0000256" key="1">
    <source>
        <dbReference type="SAM" id="MobiDB-lite"/>
    </source>
</evidence>
<dbReference type="InterPro" id="IPR050218">
    <property type="entry name" value="LptD"/>
</dbReference>
<dbReference type="Pfam" id="PF19838">
    <property type="entry name" value="LptD_2"/>
    <property type="match status" value="1"/>
</dbReference>
<dbReference type="PANTHER" id="PTHR30189:SF1">
    <property type="entry name" value="LPS-ASSEMBLY PROTEIN LPTD"/>
    <property type="match status" value="1"/>
</dbReference>
<comment type="caution">
    <text evidence="3">The sequence shown here is derived from an EMBL/GenBank/DDBJ whole genome shotgun (WGS) entry which is preliminary data.</text>
</comment>
<reference evidence="3" key="1">
    <citation type="submission" date="2020-07" db="EMBL/GenBank/DDBJ databases">
        <title>Huge and variable diversity of episymbiotic CPR bacteria and DPANN archaea in groundwater ecosystems.</title>
        <authorList>
            <person name="He C.Y."/>
            <person name="Keren R."/>
            <person name="Whittaker M."/>
            <person name="Farag I.F."/>
            <person name="Doudna J."/>
            <person name="Cate J.H.D."/>
            <person name="Banfield J.F."/>
        </authorList>
    </citation>
    <scope>NUCLEOTIDE SEQUENCE</scope>
    <source>
        <strain evidence="3">NC_groundwater_1520_Pr4_B-0.1um_53_5</strain>
    </source>
</reference>